<evidence type="ECO:0000259" key="2">
    <source>
        <dbReference type="Pfam" id="PF25456"/>
    </source>
</evidence>
<feature type="compositionally biased region" description="Basic and acidic residues" evidence="1">
    <location>
        <begin position="397"/>
        <end position="436"/>
    </location>
</feature>
<dbReference type="PANTHER" id="PTHR39220">
    <property type="entry name" value="TRANSMEMBRANE PROTEIN PVRIG"/>
    <property type="match status" value="1"/>
</dbReference>
<dbReference type="Pfam" id="PF25456">
    <property type="entry name" value="Ig_PVRIG"/>
    <property type="match status" value="1"/>
</dbReference>
<feature type="domain" description="Transmembrane protein PVRIG immunoglobulin-like" evidence="2">
    <location>
        <begin position="216"/>
        <end position="292"/>
    </location>
</feature>
<feature type="compositionally biased region" description="Low complexity" evidence="1">
    <location>
        <begin position="295"/>
        <end position="322"/>
    </location>
</feature>
<dbReference type="Proteomes" id="UP000694520">
    <property type="component" value="Chromosome 26"/>
</dbReference>
<organism evidence="3 4">
    <name type="scientific">Bos mutus grunniens</name>
    <name type="common">Wild yak</name>
    <name type="synonym">Bos grunniens</name>
    <dbReference type="NCBI Taxonomy" id="30521"/>
    <lineage>
        <taxon>Eukaryota</taxon>
        <taxon>Metazoa</taxon>
        <taxon>Chordata</taxon>
        <taxon>Craniata</taxon>
        <taxon>Vertebrata</taxon>
        <taxon>Euteleostomi</taxon>
        <taxon>Mammalia</taxon>
        <taxon>Eutheria</taxon>
        <taxon>Laurasiatheria</taxon>
        <taxon>Artiodactyla</taxon>
        <taxon>Ruminantia</taxon>
        <taxon>Pecora</taxon>
        <taxon>Bovidae</taxon>
        <taxon>Bovinae</taxon>
        <taxon>Bos</taxon>
    </lineage>
</organism>
<feature type="region of interest" description="Disordered" evidence="1">
    <location>
        <begin position="501"/>
        <end position="527"/>
    </location>
</feature>
<feature type="region of interest" description="Disordered" evidence="1">
    <location>
        <begin position="290"/>
        <end position="339"/>
    </location>
</feature>
<evidence type="ECO:0000313" key="4">
    <source>
        <dbReference type="Proteomes" id="UP000694520"/>
    </source>
</evidence>
<dbReference type="PANTHER" id="PTHR39220:SF1">
    <property type="entry name" value="TRANSMEMBRANE PROTEIN PVRIG"/>
    <property type="match status" value="1"/>
</dbReference>
<accession>A0A8B9XXF5</accession>
<dbReference type="GO" id="GO:0050860">
    <property type="term" value="P:negative regulation of T cell receptor signaling pathway"/>
    <property type="evidence" value="ECO:0007669"/>
    <property type="project" value="InterPro"/>
</dbReference>
<sequence>MTVPLALAAGSQLPSAVGRKVQMEQSSAGRSQPSCAWQAPLPLPRFCHIPFREVGGVVCVSAFFLKTNQGVCPSPGKDIVSGPPAAYLPSEPPPPQGWYAQAGQGWEPEPPSRSHWSAAWEQGNLVTITLNFLGGVVSRPQIQRRKWGRFAESTQQLLPGPLILIRKTSCDDTGNTSAVPTTTAPWSPGQRGAMDRPRALGLLWALLTLCLTAGTPEVWLQVQREATEASFTVRCGFLGSGSISLVTVSYGGPDSAGGTTLAVLHPTLGTKNWTAACRARWETSTSISLTLKGLPPQQGTPVPTPPSAASSRPSLRAPRRPVGNCPPAQTKSSLLPVQPPCCGPTWPGSWGSRGSSSLAASTFSTSCVGRGTGEMQPPLSPVHPPISPHPRPATRFASDHPHSPQVRHEASAAETRQSPDRRENQCEDGGWFRRGTEGTAAGGPGDGASLGPPSPSSLQAAGQASLTSFHVPYATAAAATTSNYFSPATLHPVPAPQPLPGWVPPLTHAARRPQSPGPWAPPPASARSSFVSVENRLYAQAEKRPLHAGADHISLPDRLGRKAALGPSGVR</sequence>
<reference evidence="3" key="3">
    <citation type="submission" date="2025-09" db="UniProtKB">
        <authorList>
            <consortium name="Ensembl"/>
        </authorList>
    </citation>
    <scope>IDENTIFICATION</scope>
</reference>
<feature type="region of interest" description="Disordered" evidence="1">
    <location>
        <begin position="87"/>
        <end position="115"/>
    </location>
</feature>
<dbReference type="GO" id="GO:0038023">
    <property type="term" value="F:signaling receptor activity"/>
    <property type="evidence" value="ECO:0007669"/>
    <property type="project" value="InterPro"/>
</dbReference>
<feature type="region of interest" description="Disordered" evidence="1">
    <location>
        <begin position="365"/>
        <end position="461"/>
    </location>
</feature>
<evidence type="ECO:0000313" key="3">
    <source>
        <dbReference type="Ensembl" id="ENSBGRP00000027999.1"/>
    </source>
</evidence>
<reference evidence="3" key="2">
    <citation type="submission" date="2025-08" db="UniProtKB">
        <authorList>
            <consortium name="Ensembl"/>
        </authorList>
    </citation>
    <scope>IDENTIFICATION</scope>
</reference>
<name>A0A8B9XXF5_BOSMU</name>
<keyword evidence="4" id="KW-1185">Reference proteome</keyword>
<proteinExistence type="predicted"/>
<evidence type="ECO:0000256" key="1">
    <source>
        <dbReference type="SAM" id="MobiDB-lite"/>
    </source>
</evidence>
<dbReference type="InterPro" id="IPR057367">
    <property type="entry name" value="Ig_PVRIG"/>
</dbReference>
<feature type="compositionally biased region" description="Low complexity" evidence="1">
    <location>
        <begin position="449"/>
        <end position="461"/>
    </location>
</feature>
<reference evidence="3" key="1">
    <citation type="submission" date="2019-05" db="EMBL/GenBank/DDBJ databases">
        <authorList>
            <person name="Zhang S."/>
            <person name="Liu J."/>
        </authorList>
    </citation>
    <scope>NUCLEOTIDE SEQUENCE [LARGE SCALE GENOMIC DNA]</scope>
</reference>
<dbReference type="GeneTree" id="ENSGT00390000017799"/>
<protein>
    <recommendedName>
        <fullName evidence="2">Transmembrane protein PVRIG immunoglobulin-like domain-containing protein</fullName>
    </recommendedName>
</protein>
<dbReference type="Ensembl" id="ENSBGRT00000032410.1">
    <property type="protein sequence ID" value="ENSBGRP00000027999.1"/>
    <property type="gene ID" value="ENSBGRG00000017711.1"/>
</dbReference>
<dbReference type="GO" id="GO:0005886">
    <property type="term" value="C:plasma membrane"/>
    <property type="evidence" value="ECO:0007669"/>
    <property type="project" value="TreeGrafter"/>
</dbReference>
<feature type="compositionally biased region" description="Pro residues" evidence="1">
    <location>
        <begin position="515"/>
        <end position="524"/>
    </location>
</feature>
<dbReference type="AlphaFoldDB" id="A0A8B9XXF5"/>
<feature type="compositionally biased region" description="Pro residues" evidence="1">
    <location>
        <begin position="378"/>
        <end position="391"/>
    </location>
</feature>
<feature type="region of interest" description="Disordered" evidence="1">
    <location>
        <begin position="541"/>
        <end position="571"/>
    </location>
</feature>
<dbReference type="InterPro" id="IPR034452">
    <property type="entry name" value="TM_PVRIG"/>
</dbReference>